<dbReference type="Gene3D" id="3.60.40.10">
    <property type="entry name" value="PPM-type phosphatase domain"/>
    <property type="match status" value="1"/>
</dbReference>
<evidence type="ECO:0000256" key="1">
    <source>
        <dbReference type="ARBA" id="ARBA00004170"/>
    </source>
</evidence>
<comment type="caution">
    <text evidence="6">The sequence shown here is derived from an EMBL/GenBank/DDBJ whole genome shotgun (WGS) entry which is preliminary data.</text>
</comment>
<dbReference type="Pfam" id="PF00481">
    <property type="entry name" value="PP2C"/>
    <property type="match status" value="1"/>
</dbReference>
<name>A0AAD8YE82_9STRA</name>
<dbReference type="PROSITE" id="PS01032">
    <property type="entry name" value="PPM_1"/>
    <property type="match status" value="1"/>
</dbReference>
<dbReference type="EMBL" id="JATAAI010000006">
    <property type="protein sequence ID" value="KAK1744894.1"/>
    <property type="molecule type" value="Genomic_DNA"/>
</dbReference>
<dbReference type="SUPFAM" id="SSF81606">
    <property type="entry name" value="PP2C-like"/>
    <property type="match status" value="1"/>
</dbReference>
<dbReference type="GO" id="GO:0016020">
    <property type="term" value="C:membrane"/>
    <property type="evidence" value="ECO:0007669"/>
    <property type="project" value="UniProtKB-SubCell"/>
</dbReference>
<evidence type="ECO:0000256" key="3">
    <source>
        <dbReference type="ARBA" id="ARBA00022801"/>
    </source>
</evidence>
<dbReference type="Proteomes" id="UP001224775">
    <property type="component" value="Unassembled WGS sequence"/>
</dbReference>
<gene>
    <name evidence="6" type="ORF">QTG54_004185</name>
</gene>
<feature type="domain" description="PPM-type phosphatase" evidence="5">
    <location>
        <begin position="1"/>
        <end position="190"/>
    </location>
</feature>
<keyword evidence="4" id="KW-0904">Protein phosphatase</keyword>
<dbReference type="EC" id="3.1.3.16" evidence="6"/>
<evidence type="ECO:0000259" key="5">
    <source>
        <dbReference type="PROSITE" id="PS51746"/>
    </source>
</evidence>
<dbReference type="InterPro" id="IPR001932">
    <property type="entry name" value="PPM-type_phosphatase-like_dom"/>
</dbReference>
<dbReference type="AlphaFoldDB" id="A0AAD8YE82"/>
<dbReference type="InterPro" id="IPR036457">
    <property type="entry name" value="PPM-type-like_dom_sf"/>
</dbReference>
<dbReference type="InterPro" id="IPR000222">
    <property type="entry name" value="PP2C_BS"/>
</dbReference>
<accession>A0AAD8YE82</accession>
<comment type="subcellular location">
    <subcellularLocation>
        <location evidence="1">Membrane</location>
        <topology evidence="1">Peripheral membrane protein</topology>
    </subcellularLocation>
</comment>
<dbReference type="GO" id="GO:0004722">
    <property type="term" value="F:protein serine/threonine phosphatase activity"/>
    <property type="evidence" value="ECO:0007669"/>
    <property type="project" value="UniProtKB-EC"/>
</dbReference>
<evidence type="ECO:0000313" key="7">
    <source>
        <dbReference type="Proteomes" id="UP001224775"/>
    </source>
</evidence>
<keyword evidence="3 6" id="KW-0378">Hydrolase</keyword>
<keyword evidence="2" id="KW-0479">Metal-binding</keyword>
<dbReference type="GO" id="GO:0046872">
    <property type="term" value="F:metal ion binding"/>
    <property type="evidence" value="ECO:0007669"/>
    <property type="project" value="UniProtKB-KW"/>
</dbReference>
<keyword evidence="7" id="KW-1185">Reference proteome</keyword>
<sequence length="190" mass="21238">MEDQINQDRAFVLSPFMYRNIMKEDSKVRPVARLLGVFDGHARLGEKVSEYVVKTLPALLGSKLVAKEELSNQEIGKILQDTFVEIDASSPADPSGGCTASIVLQIDSNIYIANAGDSRSFVAVHIIDPISKAETTHIIYGTREDSLIFLSKGYESKQWVETSTFHQVVKELPECCIRTLLLEYKWIGDE</sequence>
<organism evidence="6 7">
    <name type="scientific">Skeletonema marinoi</name>
    <dbReference type="NCBI Taxonomy" id="267567"/>
    <lineage>
        <taxon>Eukaryota</taxon>
        <taxon>Sar</taxon>
        <taxon>Stramenopiles</taxon>
        <taxon>Ochrophyta</taxon>
        <taxon>Bacillariophyta</taxon>
        <taxon>Coscinodiscophyceae</taxon>
        <taxon>Thalassiosirophycidae</taxon>
        <taxon>Thalassiosirales</taxon>
        <taxon>Skeletonemataceae</taxon>
        <taxon>Skeletonema</taxon>
        <taxon>Skeletonema marinoi-dohrnii complex</taxon>
    </lineage>
</organism>
<proteinExistence type="predicted"/>
<dbReference type="PROSITE" id="PS51746">
    <property type="entry name" value="PPM_2"/>
    <property type="match status" value="1"/>
</dbReference>
<protein>
    <submittedName>
        <fullName evidence="6">Protein-serine/threonine phosphatase, PP2C family</fullName>
        <ecNumber evidence="6">3.1.3.16</ecNumber>
    </submittedName>
</protein>
<evidence type="ECO:0000256" key="4">
    <source>
        <dbReference type="ARBA" id="ARBA00022912"/>
    </source>
</evidence>
<evidence type="ECO:0000313" key="6">
    <source>
        <dbReference type="EMBL" id="KAK1744894.1"/>
    </source>
</evidence>
<reference evidence="6" key="1">
    <citation type="submission" date="2023-06" db="EMBL/GenBank/DDBJ databases">
        <title>Survivors Of The Sea: Transcriptome response of Skeletonema marinoi to long-term dormancy.</title>
        <authorList>
            <person name="Pinder M.I.M."/>
            <person name="Kourtchenko O."/>
            <person name="Robertson E.K."/>
            <person name="Larsson T."/>
            <person name="Maumus F."/>
            <person name="Osuna-Cruz C.M."/>
            <person name="Vancaester E."/>
            <person name="Stenow R."/>
            <person name="Vandepoele K."/>
            <person name="Ploug H."/>
            <person name="Bruchert V."/>
            <person name="Godhe A."/>
            <person name="Topel M."/>
        </authorList>
    </citation>
    <scope>NUCLEOTIDE SEQUENCE</scope>
    <source>
        <strain evidence="6">R05AC</strain>
    </source>
</reference>
<evidence type="ECO:0000256" key="2">
    <source>
        <dbReference type="ARBA" id="ARBA00022723"/>
    </source>
</evidence>